<dbReference type="Proteomes" id="UP000186955">
    <property type="component" value="Unassembled WGS sequence"/>
</dbReference>
<feature type="signal peptide" evidence="1">
    <location>
        <begin position="1"/>
        <end position="19"/>
    </location>
</feature>
<evidence type="ECO:0000313" key="3">
    <source>
        <dbReference type="Proteomes" id="UP000186955"/>
    </source>
</evidence>
<dbReference type="EMBL" id="MNBE01000696">
    <property type="protein sequence ID" value="OKO96974.1"/>
    <property type="molecule type" value="Genomic_DNA"/>
</dbReference>
<gene>
    <name evidence="2" type="ORF">PENSUB_10377</name>
</gene>
<protein>
    <submittedName>
        <fullName evidence="2">Uncharacterized protein</fullName>
    </submittedName>
</protein>
<dbReference type="InterPro" id="IPR006771">
    <property type="entry name" value="CetA-like"/>
</dbReference>
<keyword evidence="3" id="KW-1185">Reference proteome</keyword>
<evidence type="ECO:0000256" key="1">
    <source>
        <dbReference type="SAM" id="SignalP"/>
    </source>
</evidence>
<evidence type="ECO:0000313" key="2">
    <source>
        <dbReference type="EMBL" id="OKO96974.1"/>
    </source>
</evidence>
<dbReference type="STRING" id="1316194.A0A1Q5T9P9"/>
<sequence>MMFTKTFGIAAAFAALASALPSGMNMNNMVRRNNTVPAGGSVLITNNLSHDVYAWSVTDTVGPMQVLTANGGTYSEAWKTNPNGGGVSIKLATDPNQSDVLQFEYTQAVDTIFWDLSCIDMGANSQFTQYGFAVLPTDSTSSCPSAVCKAGDDACNAAYLIPTDDHATHGCPINTGLALTIGQ</sequence>
<accession>A0A1Q5T9P9</accession>
<dbReference type="OrthoDB" id="5144514at2759"/>
<dbReference type="Pfam" id="PF04681">
    <property type="entry name" value="Bys1"/>
    <property type="match status" value="1"/>
</dbReference>
<reference evidence="2 3" key="1">
    <citation type="submission" date="2016-10" db="EMBL/GenBank/DDBJ databases">
        <title>Genome sequence of the ascomycete fungus Penicillium subrubescens.</title>
        <authorList>
            <person name="De Vries R.P."/>
            <person name="Peng M."/>
            <person name="Dilokpimol A."/>
            <person name="Hilden K."/>
            <person name="Makela M.R."/>
            <person name="Grigoriev I."/>
            <person name="Riley R."/>
            <person name="Granchi Z."/>
        </authorList>
    </citation>
    <scope>NUCLEOTIDE SEQUENCE [LARGE SCALE GENOMIC DNA]</scope>
    <source>
        <strain evidence="2 3">CBS 132785</strain>
    </source>
</reference>
<proteinExistence type="predicted"/>
<dbReference type="PANTHER" id="PTHR36195:SF7">
    <property type="entry name" value="SECRETED THAUMATIN-LIKE PROTEIN CETA"/>
    <property type="match status" value="1"/>
</dbReference>
<dbReference type="PANTHER" id="PTHR36195">
    <property type="entry name" value="DOMAIN PROTEIN, PUTATIVE (AFU_ORTHOLOGUE AFUA_5G01990)-RELATED-RELATED"/>
    <property type="match status" value="1"/>
</dbReference>
<dbReference type="AlphaFoldDB" id="A0A1Q5T9P9"/>
<comment type="caution">
    <text evidence="2">The sequence shown here is derived from an EMBL/GenBank/DDBJ whole genome shotgun (WGS) entry which is preliminary data.</text>
</comment>
<keyword evidence="1" id="KW-0732">Signal</keyword>
<feature type="chain" id="PRO_5012863729" evidence="1">
    <location>
        <begin position="20"/>
        <end position="183"/>
    </location>
</feature>
<organism evidence="2 3">
    <name type="scientific">Penicillium subrubescens</name>
    <dbReference type="NCBI Taxonomy" id="1316194"/>
    <lineage>
        <taxon>Eukaryota</taxon>
        <taxon>Fungi</taxon>
        <taxon>Dikarya</taxon>
        <taxon>Ascomycota</taxon>
        <taxon>Pezizomycotina</taxon>
        <taxon>Eurotiomycetes</taxon>
        <taxon>Eurotiomycetidae</taxon>
        <taxon>Eurotiales</taxon>
        <taxon>Aspergillaceae</taxon>
        <taxon>Penicillium</taxon>
    </lineage>
</organism>
<name>A0A1Q5T9P9_9EURO</name>